<evidence type="ECO:0000313" key="3">
    <source>
        <dbReference type="Proteomes" id="UP000553632"/>
    </source>
</evidence>
<feature type="region of interest" description="Disordered" evidence="1">
    <location>
        <begin position="101"/>
        <end position="132"/>
    </location>
</feature>
<protein>
    <submittedName>
        <fullName evidence="2">Uncharacterized protein</fullName>
    </submittedName>
</protein>
<proteinExistence type="predicted"/>
<comment type="caution">
    <text evidence="2">The sequence shown here is derived from an EMBL/GenBank/DDBJ whole genome shotgun (WGS) entry which is preliminary data.</text>
</comment>
<dbReference type="AlphaFoldDB" id="A0A7J6R1A7"/>
<feature type="region of interest" description="Disordered" evidence="1">
    <location>
        <begin position="167"/>
        <end position="192"/>
    </location>
</feature>
<gene>
    <name evidence="2" type="ORF">FOZ63_033722</name>
</gene>
<accession>A0A7J6R1A7</accession>
<feature type="compositionally biased region" description="Basic and acidic residues" evidence="1">
    <location>
        <begin position="179"/>
        <end position="192"/>
    </location>
</feature>
<reference evidence="2 3" key="1">
    <citation type="submission" date="2020-04" db="EMBL/GenBank/DDBJ databases">
        <title>Perkinsus olseni comparative genomics.</title>
        <authorList>
            <person name="Bogema D.R."/>
        </authorList>
    </citation>
    <scope>NUCLEOTIDE SEQUENCE [LARGE SCALE GENOMIC DNA]</scope>
    <source>
        <strain evidence="2 3">ATCC PRA-207</strain>
    </source>
</reference>
<name>A0A7J6R1A7_PEROL</name>
<sequence>MNSDLEAELDALRRESELLDRIHHRAVAHTLLYTSDDDEDEMSSARSADITKDKESTGLSGRGLPLPPPSADIANITAGTRQHKVPSFTLQGPLPATIMEDASSGARRPSTEEVTPALKPSSRRCSEDTSRLQDMERTVVEYKEKIDNLTKANESLRGIVSGLERDLAESNSRNADLQRSLEESQKRERDKSVEVELLEVDLQRVTRDLAAHLSEASSLRNQVEELSPMAQGLHDSEVKERRLVSLLCRHRVLLLRAQHRLASQSKRYTAFVEKIADLTRGICGANLGISVGLDELQTEVSSMRQEMLEARIILQQSHNDVQLDEESILTMSQRHAEETATWEAERQQHLQAAVAWLEQKKAYEKKKTGWKEEKKKLLKDISDLKSSAAAPAFGGRQMVKIPKRSHIRKPLAPTLHQCVREILQVQRGQLIMKMMLRKKNEMHTVNARYDTTTRRLLWYVPGDIGPGRGRGVRIEDVIRIDFGVLARAYMLHRPIGYSSKRKSASLPSYKCFTLWTAERSYDFYSSNLNIVCCFVIALSRLCTNAKRVALTRSRFFVEVVKAKMDEYCRAHRTTRIRMILDGIAKVTRRARISAATLPVDGHRPSHTCSDG</sequence>
<organism evidence="2 3">
    <name type="scientific">Perkinsus olseni</name>
    <name type="common">Perkinsus atlanticus</name>
    <dbReference type="NCBI Taxonomy" id="32597"/>
    <lineage>
        <taxon>Eukaryota</taxon>
        <taxon>Sar</taxon>
        <taxon>Alveolata</taxon>
        <taxon>Perkinsozoa</taxon>
        <taxon>Perkinsea</taxon>
        <taxon>Perkinsida</taxon>
        <taxon>Perkinsidae</taxon>
        <taxon>Perkinsus</taxon>
    </lineage>
</organism>
<dbReference type="EMBL" id="JABANO010029064">
    <property type="protein sequence ID" value="KAF4714151.1"/>
    <property type="molecule type" value="Genomic_DNA"/>
</dbReference>
<evidence type="ECO:0000313" key="2">
    <source>
        <dbReference type="EMBL" id="KAF4714151.1"/>
    </source>
</evidence>
<evidence type="ECO:0000256" key="1">
    <source>
        <dbReference type="SAM" id="MobiDB-lite"/>
    </source>
</evidence>
<feature type="region of interest" description="Disordered" evidence="1">
    <location>
        <begin position="37"/>
        <end position="69"/>
    </location>
</feature>
<dbReference type="Proteomes" id="UP000553632">
    <property type="component" value="Unassembled WGS sequence"/>
</dbReference>
<keyword evidence="3" id="KW-1185">Reference proteome</keyword>